<accession>A0A4C1U1Z1</accession>
<feature type="region of interest" description="Disordered" evidence="1">
    <location>
        <begin position="123"/>
        <end position="144"/>
    </location>
</feature>
<gene>
    <name evidence="2" type="ORF">EVAR_14632_1</name>
</gene>
<feature type="compositionally biased region" description="Basic residues" evidence="1">
    <location>
        <begin position="42"/>
        <end position="65"/>
    </location>
</feature>
<organism evidence="2 3">
    <name type="scientific">Eumeta variegata</name>
    <name type="common">Bagworm moth</name>
    <name type="synonym">Eumeta japonica</name>
    <dbReference type="NCBI Taxonomy" id="151549"/>
    <lineage>
        <taxon>Eukaryota</taxon>
        <taxon>Metazoa</taxon>
        <taxon>Ecdysozoa</taxon>
        <taxon>Arthropoda</taxon>
        <taxon>Hexapoda</taxon>
        <taxon>Insecta</taxon>
        <taxon>Pterygota</taxon>
        <taxon>Neoptera</taxon>
        <taxon>Endopterygota</taxon>
        <taxon>Lepidoptera</taxon>
        <taxon>Glossata</taxon>
        <taxon>Ditrysia</taxon>
        <taxon>Tineoidea</taxon>
        <taxon>Psychidae</taxon>
        <taxon>Oiketicinae</taxon>
        <taxon>Eumeta</taxon>
    </lineage>
</organism>
<feature type="compositionally biased region" description="Basic residues" evidence="1">
    <location>
        <begin position="123"/>
        <end position="134"/>
    </location>
</feature>
<comment type="caution">
    <text evidence="2">The sequence shown here is derived from an EMBL/GenBank/DDBJ whole genome shotgun (WGS) entry which is preliminary data.</text>
</comment>
<dbReference type="Proteomes" id="UP000299102">
    <property type="component" value="Unassembled WGS sequence"/>
</dbReference>
<dbReference type="AlphaFoldDB" id="A0A4C1U1Z1"/>
<evidence type="ECO:0000256" key="1">
    <source>
        <dbReference type="SAM" id="MobiDB-lite"/>
    </source>
</evidence>
<feature type="compositionally biased region" description="Basic and acidic residues" evidence="1">
    <location>
        <begin position="1"/>
        <end position="11"/>
    </location>
</feature>
<proteinExistence type="predicted"/>
<name>A0A4C1U1Z1_EUMVA</name>
<evidence type="ECO:0000313" key="3">
    <source>
        <dbReference type="Proteomes" id="UP000299102"/>
    </source>
</evidence>
<dbReference type="EMBL" id="BGZK01000118">
    <property type="protein sequence ID" value="GBP20383.1"/>
    <property type="molecule type" value="Genomic_DNA"/>
</dbReference>
<protein>
    <submittedName>
        <fullName evidence="2">Uncharacterized protein</fullName>
    </submittedName>
</protein>
<sequence>MIVGETRERYGRSVTFGTPHSPAPVPLSGGGRGGKLKDPRRTWRGQWKRKVPRARSTSRRHLRRSSRRLIYVQPLQRLPNAPEHAGRAPLLSQKLIEAFESCALWSGSGRGGNGLGMQLRALKKSGRGPGRGRRGPGEINCFTA</sequence>
<reference evidence="2 3" key="1">
    <citation type="journal article" date="2019" name="Commun. Biol.">
        <title>The bagworm genome reveals a unique fibroin gene that provides high tensile strength.</title>
        <authorList>
            <person name="Kono N."/>
            <person name="Nakamura H."/>
            <person name="Ohtoshi R."/>
            <person name="Tomita M."/>
            <person name="Numata K."/>
            <person name="Arakawa K."/>
        </authorList>
    </citation>
    <scope>NUCLEOTIDE SEQUENCE [LARGE SCALE GENOMIC DNA]</scope>
</reference>
<evidence type="ECO:0000313" key="2">
    <source>
        <dbReference type="EMBL" id="GBP20383.1"/>
    </source>
</evidence>
<feature type="region of interest" description="Disordered" evidence="1">
    <location>
        <begin position="1"/>
        <end position="65"/>
    </location>
</feature>
<keyword evidence="3" id="KW-1185">Reference proteome</keyword>